<feature type="compositionally biased region" description="Acidic residues" evidence="1">
    <location>
        <begin position="234"/>
        <end position="248"/>
    </location>
</feature>
<evidence type="ECO:0000313" key="3">
    <source>
        <dbReference type="EMBL" id="KAK7536707.1"/>
    </source>
</evidence>
<evidence type="ECO:0000256" key="1">
    <source>
        <dbReference type="SAM" id="MobiDB-lite"/>
    </source>
</evidence>
<feature type="region of interest" description="Disordered" evidence="1">
    <location>
        <begin position="120"/>
        <end position="250"/>
    </location>
</feature>
<keyword evidence="2" id="KW-0812">Transmembrane</keyword>
<evidence type="ECO:0000256" key="2">
    <source>
        <dbReference type="SAM" id="Phobius"/>
    </source>
</evidence>
<sequence>MASRMSALVAKWFRSPNFIIPLICSTLVDIMYPPRLSQDYTQQPVASSLPSALFDVLSPPHHPPFDPSISFDLFDQTSRVCGKKAVIWPLCKVPPIDIHTQNQNQQTVKMANESFLSLADLPRPPQPSFVPARHHLQQQQPTDNPCAIDMGNSSTTNNNNTNNTTTTNTNDNMTGPSHLPSLWTTIALHKPQPPQPPRPSIYPSYPNHSRNRDSSPHSSLSGSTLTGSASASDYDLDCDSDSDSDSESYSDHWFNADDRPLLGRGAGRHRCRAAASKFKRFVRRRFGVSSASLMMSSSSSSSRRRVVGLVLVCAFVLFEVAVVVSLINSLDGREKRT</sequence>
<reference evidence="3 4" key="1">
    <citation type="submission" date="2024-04" db="EMBL/GenBank/DDBJ databases">
        <title>Phyllosticta paracitricarpa is synonymous to the EU quarantine fungus P. citricarpa based on phylogenomic analyses.</title>
        <authorList>
            <consortium name="Lawrence Berkeley National Laboratory"/>
            <person name="Van Ingen-Buijs V.A."/>
            <person name="Van Westerhoven A.C."/>
            <person name="Haridas S."/>
            <person name="Skiadas P."/>
            <person name="Martin F."/>
            <person name="Groenewald J.Z."/>
            <person name="Crous P.W."/>
            <person name="Seidl M.F."/>
        </authorList>
    </citation>
    <scope>NUCLEOTIDE SEQUENCE [LARGE SCALE GENOMIC DNA]</scope>
    <source>
        <strain evidence="3 4">CBS 122670</strain>
    </source>
</reference>
<name>A0ABR1LNF4_9PEZI</name>
<feature type="compositionally biased region" description="Pro residues" evidence="1">
    <location>
        <begin position="191"/>
        <end position="200"/>
    </location>
</feature>
<dbReference type="EMBL" id="JBBPDW010000035">
    <property type="protein sequence ID" value="KAK7536707.1"/>
    <property type="molecule type" value="Genomic_DNA"/>
</dbReference>
<feature type="transmembrane region" description="Helical" evidence="2">
    <location>
        <begin position="306"/>
        <end position="327"/>
    </location>
</feature>
<keyword evidence="2" id="KW-0472">Membrane</keyword>
<gene>
    <name evidence="3" type="ORF">IWX46DRAFT_665526</name>
</gene>
<protein>
    <submittedName>
        <fullName evidence="3">Uncharacterized protein</fullName>
    </submittedName>
</protein>
<organism evidence="3 4">
    <name type="scientific">Phyllosticta citricarpa</name>
    <dbReference type="NCBI Taxonomy" id="55181"/>
    <lineage>
        <taxon>Eukaryota</taxon>
        <taxon>Fungi</taxon>
        <taxon>Dikarya</taxon>
        <taxon>Ascomycota</taxon>
        <taxon>Pezizomycotina</taxon>
        <taxon>Dothideomycetes</taxon>
        <taxon>Dothideomycetes incertae sedis</taxon>
        <taxon>Botryosphaeriales</taxon>
        <taxon>Phyllostictaceae</taxon>
        <taxon>Phyllosticta</taxon>
    </lineage>
</organism>
<feature type="compositionally biased region" description="Low complexity" evidence="1">
    <location>
        <begin position="216"/>
        <end position="233"/>
    </location>
</feature>
<feature type="compositionally biased region" description="Low complexity" evidence="1">
    <location>
        <begin position="155"/>
        <end position="170"/>
    </location>
</feature>
<keyword evidence="4" id="KW-1185">Reference proteome</keyword>
<dbReference type="Proteomes" id="UP001365128">
    <property type="component" value="Unassembled WGS sequence"/>
</dbReference>
<proteinExistence type="predicted"/>
<keyword evidence="2" id="KW-1133">Transmembrane helix</keyword>
<comment type="caution">
    <text evidence="3">The sequence shown here is derived from an EMBL/GenBank/DDBJ whole genome shotgun (WGS) entry which is preliminary data.</text>
</comment>
<accession>A0ABR1LNF4</accession>
<evidence type="ECO:0000313" key="4">
    <source>
        <dbReference type="Proteomes" id="UP001365128"/>
    </source>
</evidence>